<keyword evidence="3" id="KW-1185">Reference proteome</keyword>
<reference evidence="2" key="1">
    <citation type="submission" date="2023-08" db="EMBL/GenBank/DDBJ databases">
        <title>A de novo genome assembly of Solanum verrucosum Schlechtendal, a Mexican diploid species geographically isolated from the other diploid A-genome species in potato relatives.</title>
        <authorList>
            <person name="Hosaka K."/>
        </authorList>
    </citation>
    <scope>NUCLEOTIDE SEQUENCE</scope>
    <source>
        <tissue evidence="2">Young leaves</tissue>
    </source>
</reference>
<organism evidence="2 3">
    <name type="scientific">Solanum verrucosum</name>
    <dbReference type="NCBI Taxonomy" id="315347"/>
    <lineage>
        <taxon>Eukaryota</taxon>
        <taxon>Viridiplantae</taxon>
        <taxon>Streptophyta</taxon>
        <taxon>Embryophyta</taxon>
        <taxon>Tracheophyta</taxon>
        <taxon>Spermatophyta</taxon>
        <taxon>Magnoliopsida</taxon>
        <taxon>eudicotyledons</taxon>
        <taxon>Gunneridae</taxon>
        <taxon>Pentapetalae</taxon>
        <taxon>asterids</taxon>
        <taxon>lamiids</taxon>
        <taxon>Solanales</taxon>
        <taxon>Solanaceae</taxon>
        <taxon>Solanoideae</taxon>
        <taxon>Solaneae</taxon>
        <taxon>Solanum</taxon>
    </lineage>
</organism>
<dbReference type="EMBL" id="CP133616">
    <property type="protein sequence ID" value="WMV30817.1"/>
    <property type="molecule type" value="Genomic_DNA"/>
</dbReference>
<dbReference type="AlphaFoldDB" id="A0AAF0TS38"/>
<name>A0AAF0TS38_SOLVR</name>
<accession>A0AAF0TS38</accession>
<sequence length="104" mass="11147">MNSFSVSGILLTISSKSSQKRFLSSSSKPLAERSVAVPMNLDNLGDTIRDETKSDEPLSDVNPVSSSTDSAGKEMATSKEKTLQDAVKPKNKRKKKKSSNTAAV</sequence>
<feature type="compositionally biased region" description="Low complexity" evidence="1">
    <location>
        <begin position="18"/>
        <end position="28"/>
    </location>
</feature>
<protein>
    <submittedName>
        <fullName evidence="2">Uncharacterized protein</fullName>
    </submittedName>
</protein>
<evidence type="ECO:0000256" key="1">
    <source>
        <dbReference type="SAM" id="MobiDB-lite"/>
    </source>
</evidence>
<evidence type="ECO:0000313" key="3">
    <source>
        <dbReference type="Proteomes" id="UP001234989"/>
    </source>
</evidence>
<dbReference type="Proteomes" id="UP001234989">
    <property type="component" value="Chromosome 5"/>
</dbReference>
<gene>
    <name evidence="2" type="ORF">MTR67_024202</name>
</gene>
<evidence type="ECO:0000313" key="2">
    <source>
        <dbReference type="EMBL" id="WMV30817.1"/>
    </source>
</evidence>
<feature type="compositionally biased region" description="Basic residues" evidence="1">
    <location>
        <begin position="89"/>
        <end position="98"/>
    </location>
</feature>
<proteinExistence type="predicted"/>
<feature type="compositionally biased region" description="Basic and acidic residues" evidence="1">
    <location>
        <begin position="47"/>
        <end position="56"/>
    </location>
</feature>
<feature type="region of interest" description="Disordered" evidence="1">
    <location>
        <begin position="18"/>
        <end position="104"/>
    </location>
</feature>